<dbReference type="GO" id="GO:0005737">
    <property type="term" value="C:cytoplasm"/>
    <property type="evidence" value="ECO:0007669"/>
    <property type="project" value="UniProtKB-SubCell"/>
</dbReference>
<dbReference type="AlphaFoldDB" id="A0A1M4TBS3"/>
<keyword evidence="3" id="KW-0131">Cell cycle</keyword>
<keyword evidence="3" id="KW-0132">Cell division</keyword>
<dbReference type="GO" id="GO:0007059">
    <property type="term" value="P:chromosome segregation"/>
    <property type="evidence" value="ECO:0007669"/>
    <property type="project" value="UniProtKB-UniRule"/>
</dbReference>
<protein>
    <recommendedName>
        <fullName evidence="2 3">Segregation and condensation protein A</fullName>
    </recommendedName>
</protein>
<accession>A0A1M4TBS3</accession>
<dbReference type="HAMAP" id="MF_01805">
    <property type="entry name" value="ScpA"/>
    <property type="match status" value="1"/>
</dbReference>
<evidence type="ECO:0000313" key="5">
    <source>
        <dbReference type="Proteomes" id="UP000184128"/>
    </source>
</evidence>
<dbReference type="EMBL" id="FQUF01000005">
    <property type="protein sequence ID" value="SHE41814.1"/>
    <property type="molecule type" value="Genomic_DNA"/>
</dbReference>
<dbReference type="RefSeq" id="WP_073295476.1">
    <property type="nucleotide sequence ID" value="NZ_FQUF01000005.1"/>
</dbReference>
<sequence>MSEDIHSEDKLQIELDNFEGPLDLLLHLINQLEIDIYDIPIAKITDQYMRYLEHMKAEQIDVASEYFVMAATLMRIKSEMLVPRNENQADLEEDFYEEDDPRKPLMELLLEYKQIKEIIPEFEERQTDRADYFGKDPSNISDYSQTIELKDQGLEVSDLSTIFLEVLQRHELQTPQPTTIETDEVTVVEKMKDIHSRILTNGNYKVRFSELLLKTTRQEIVVTFLAMLELIKDHRIFVEQDSIQSDISISIVEENEGLEKQGSNE</sequence>
<comment type="subcellular location">
    <subcellularLocation>
        <location evidence="3">Cytoplasm</location>
    </subcellularLocation>
    <text evidence="3">Associated with two foci at the outer edges of the nucleoid region in young cells, and at four foci within both cell halves in older cells.</text>
</comment>
<dbReference type="Gene3D" id="6.10.250.2410">
    <property type="match status" value="1"/>
</dbReference>
<dbReference type="PANTHER" id="PTHR33969">
    <property type="entry name" value="SEGREGATION AND CONDENSATION PROTEIN A"/>
    <property type="match status" value="1"/>
</dbReference>
<dbReference type="Gene3D" id="1.10.10.580">
    <property type="entry name" value="Structural maintenance of chromosome 1. Chain E"/>
    <property type="match status" value="1"/>
</dbReference>
<evidence type="ECO:0000313" key="4">
    <source>
        <dbReference type="EMBL" id="SHE41814.1"/>
    </source>
</evidence>
<evidence type="ECO:0000256" key="1">
    <source>
        <dbReference type="ARBA" id="ARBA00022829"/>
    </source>
</evidence>
<reference evidence="4 5" key="1">
    <citation type="submission" date="2016-11" db="EMBL/GenBank/DDBJ databases">
        <authorList>
            <person name="Jaros S."/>
            <person name="Januszkiewicz K."/>
            <person name="Wedrychowicz H."/>
        </authorList>
    </citation>
    <scope>NUCLEOTIDE SEQUENCE [LARGE SCALE GENOMIC DNA]</scope>
    <source>
        <strain evidence="4 5">DSM 15692</strain>
    </source>
</reference>
<dbReference type="InterPro" id="IPR003768">
    <property type="entry name" value="ScpA"/>
</dbReference>
<comment type="subunit">
    <text evidence="3">Component of a cohesin-like complex composed of ScpA, ScpB and the Smc homodimer, in which ScpA and ScpB bind to the head domain of Smc. The presence of the three proteins is required for the association of the complex with DNA.</text>
</comment>
<proteinExistence type="inferred from homology"/>
<dbReference type="OrthoDB" id="9811016at2"/>
<dbReference type="PANTHER" id="PTHR33969:SF2">
    <property type="entry name" value="SEGREGATION AND CONDENSATION PROTEIN A"/>
    <property type="match status" value="1"/>
</dbReference>
<name>A0A1M4TBS3_9LACT</name>
<gene>
    <name evidence="3" type="primary">scpA</name>
    <name evidence="4" type="ORF">SAMN02745249_00383</name>
</gene>
<keyword evidence="3" id="KW-0963">Cytoplasm</keyword>
<comment type="similarity">
    <text evidence="3">Belongs to the ScpA family.</text>
</comment>
<dbReference type="InterPro" id="IPR023093">
    <property type="entry name" value="ScpA-like_C"/>
</dbReference>
<organism evidence="4 5">
    <name type="scientific">Atopostipes suicloacalis DSM 15692</name>
    <dbReference type="NCBI Taxonomy" id="1121025"/>
    <lineage>
        <taxon>Bacteria</taxon>
        <taxon>Bacillati</taxon>
        <taxon>Bacillota</taxon>
        <taxon>Bacilli</taxon>
        <taxon>Lactobacillales</taxon>
        <taxon>Carnobacteriaceae</taxon>
        <taxon>Atopostipes</taxon>
    </lineage>
</organism>
<evidence type="ECO:0000256" key="3">
    <source>
        <dbReference type="HAMAP-Rule" id="MF_01805"/>
    </source>
</evidence>
<evidence type="ECO:0000256" key="2">
    <source>
        <dbReference type="ARBA" id="ARBA00044777"/>
    </source>
</evidence>
<dbReference type="GO" id="GO:0051301">
    <property type="term" value="P:cell division"/>
    <property type="evidence" value="ECO:0007669"/>
    <property type="project" value="UniProtKB-KW"/>
</dbReference>
<dbReference type="STRING" id="1121025.SAMN02745249_00383"/>
<dbReference type="Proteomes" id="UP000184128">
    <property type="component" value="Unassembled WGS sequence"/>
</dbReference>
<comment type="function">
    <text evidence="3">Participates in chromosomal partition during cell division. May act via the formation of a condensin-like complex containing Smc and ScpB that pull DNA away from mid-cell into both cell halves.</text>
</comment>
<keyword evidence="5" id="KW-1185">Reference proteome</keyword>
<dbReference type="GO" id="GO:0006260">
    <property type="term" value="P:DNA replication"/>
    <property type="evidence" value="ECO:0007669"/>
    <property type="project" value="UniProtKB-UniRule"/>
</dbReference>
<dbReference type="Pfam" id="PF02616">
    <property type="entry name" value="SMC_ScpA"/>
    <property type="match status" value="1"/>
</dbReference>
<keyword evidence="1 3" id="KW-0159">Chromosome partition</keyword>